<feature type="domain" description="SH3b" evidence="6">
    <location>
        <begin position="252"/>
        <end position="314"/>
    </location>
</feature>
<dbReference type="Gene3D" id="3.40.630.40">
    <property type="entry name" value="Zn-dependent exopeptidases"/>
    <property type="match status" value="1"/>
</dbReference>
<dbReference type="SUPFAM" id="SSF53187">
    <property type="entry name" value="Zn-dependent exopeptidases"/>
    <property type="match status" value="1"/>
</dbReference>
<organism evidence="7 8">
    <name type="scientific">Niallia endozanthoxylica</name>
    <dbReference type="NCBI Taxonomy" id="2036016"/>
    <lineage>
        <taxon>Bacteria</taxon>
        <taxon>Bacillati</taxon>
        <taxon>Bacillota</taxon>
        <taxon>Bacilli</taxon>
        <taxon>Bacillales</taxon>
        <taxon>Bacillaceae</taxon>
        <taxon>Niallia</taxon>
    </lineage>
</organism>
<evidence type="ECO:0000256" key="1">
    <source>
        <dbReference type="ARBA" id="ARBA00022729"/>
    </source>
</evidence>
<dbReference type="Gene3D" id="2.30.30.40">
    <property type="entry name" value="SH3 Domains"/>
    <property type="match status" value="1"/>
</dbReference>
<protein>
    <submittedName>
        <fullName evidence="7">SH3 domain-containing protein</fullName>
    </submittedName>
</protein>
<evidence type="ECO:0000256" key="3">
    <source>
        <dbReference type="ARBA" id="ARBA00023316"/>
    </source>
</evidence>
<keyword evidence="1" id="KW-0732">Signal</keyword>
<feature type="domain" description="SLH" evidence="5">
    <location>
        <begin position="105"/>
        <end position="164"/>
    </location>
</feature>
<dbReference type="InterPro" id="IPR050695">
    <property type="entry name" value="N-acetylmuramoyl_amidase_3"/>
</dbReference>
<feature type="domain" description="SLH" evidence="5">
    <location>
        <begin position="41"/>
        <end position="104"/>
    </location>
</feature>
<evidence type="ECO:0000313" key="7">
    <source>
        <dbReference type="EMBL" id="KAA9015485.1"/>
    </source>
</evidence>
<dbReference type="PANTHER" id="PTHR30404:SF0">
    <property type="entry name" value="N-ACETYLMURAMOYL-L-ALANINE AMIDASE AMIC"/>
    <property type="match status" value="1"/>
</dbReference>
<evidence type="ECO:0000259" key="5">
    <source>
        <dbReference type="PROSITE" id="PS51272"/>
    </source>
</evidence>
<dbReference type="Pfam" id="PF08239">
    <property type="entry name" value="SH3_3"/>
    <property type="match status" value="1"/>
</dbReference>
<dbReference type="PROSITE" id="PS51272">
    <property type="entry name" value="SLH"/>
    <property type="match status" value="3"/>
</dbReference>
<dbReference type="EMBL" id="VYKL01000041">
    <property type="protein sequence ID" value="KAA9015485.1"/>
    <property type="molecule type" value="Genomic_DNA"/>
</dbReference>
<dbReference type="Proteomes" id="UP000326671">
    <property type="component" value="Unassembled WGS sequence"/>
</dbReference>
<feature type="compositionally biased region" description="Pro residues" evidence="4">
    <location>
        <begin position="226"/>
        <end position="248"/>
    </location>
</feature>
<keyword evidence="2" id="KW-0378">Hydrolase</keyword>
<dbReference type="PROSITE" id="PS51781">
    <property type="entry name" value="SH3B"/>
    <property type="match status" value="1"/>
</dbReference>
<dbReference type="OrthoDB" id="9806267at2"/>
<proteinExistence type="predicted"/>
<evidence type="ECO:0000256" key="4">
    <source>
        <dbReference type="SAM" id="MobiDB-lite"/>
    </source>
</evidence>
<dbReference type="PANTHER" id="PTHR30404">
    <property type="entry name" value="N-ACETYLMURAMOYL-L-ALANINE AMIDASE"/>
    <property type="match status" value="1"/>
</dbReference>
<dbReference type="Pfam" id="PF01520">
    <property type="entry name" value="Amidase_3"/>
    <property type="match status" value="1"/>
</dbReference>
<gene>
    <name evidence="7" type="ORF">F4V44_22795</name>
</gene>
<dbReference type="GO" id="GO:0071555">
    <property type="term" value="P:cell wall organization"/>
    <property type="evidence" value="ECO:0007669"/>
    <property type="project" value="UniProtKB-KW"/>
</dbReference>
<keyword evidence="3" id="KW-0961">Cell wall biogenesis/degradation</keyword>
<keyword evidence="8" id="KW-1185">Reference proteome</keyword>
<feature type="domain" description="SLH" evidence="5">
    <location>
        <begin position="165"/>
        <end position="224"/>
    </location>
</feature>
<dbReference type="SMART" id="SM00646">
    <property type="entry name" value="Ami_3"/>
    <property type="match status" value="1"/>
</dbReference>
<dbReference type="GO" id="GO:0008745">
    <property type="term" value="F:N-acetylmuramoyl-L-alanine amidase activity"/>
    <property type="evidence" value="ECO:0007669"/>
    <property type="project" value="InterPro"/>
</dbReference>
<feature type="region of interest" description="Disordered" evidence="4">
    <location>
        <begin position="222"/>
        <end position="252"/>
    </location>
</feature>
<accession>A0A5J5H4B8</accession>
<reference evidence="7 8" key="1">
    <citation type="submission" date="2019-09" db="EMBL/GenBank/DDBJ databases">
        <title>Whole genome sequences of isolates from the Mars Exploration Rovers.</title>
        <authorList>
            <person name="Seuylemezian A."/>
            <person name="Vaishampayan P."/>
        </authorList>
    </citation>
    <scope>NUCLEOTIDE SEQUENCE [LARGE SCALE GENOMIC DNA]</scope>
    <source>
        <strain evidence="7 8">MER_TA_151</strain>
    </source>
</reference>
<evidence type="ECO:0000313" key="8">
    <source>
        <dbReference type="Proteomes" id="UP000326671"/>
    </source>
</evidence>
<sequence length="501" mass="55417">MIFDERSRKMSKYGKLVASVSMFILAIFGMFSFQNGHSVQAQIKFADVPDDYWAKEEIEYLYGNQIISGYPGNLFKPTDSVTRGQAAKMIINAIEETEYHPKKASFTDTDGNRFSGYIERAAQLNIIGGYPDHTYRPNNYLTRGQMSKIIVEAFDLEKSQSSQSVFTDVPSTYQFASYIQTLYNERVTNGNGQVFEPGKNVTRAELSAFISRAMDDQFKVTAQEPNPEPQPEPQPEPTPEPQPEPTPAPATGLMGEITADVLNMRSGPSSKYGLVATIPQNASVTVISLDGFWAKINYNGKEGYVHKTYLKLKNTSGSVLQNRIITIDAGHGGKDVGAVNGNIYEKDIALAVAKLVEQKLKNAGAKTVMTRSGDTYPTLDGRVQTSINNYSEMFVSIHTNAASPSASGTETYYDTSKNDNGAESRELAQEIQKKLIELIGTKDRGVKDNSFLVIREQHIPSVLVELAFISNSDDLAKLTSAEYQEKFAEAIFQGIQSYYSK</sequence>
<dbReference type="AlphaFoldDB" id="A0A5J5H4B8"/>
<evidence type="ECO:0000256" key="2">
    <source>
        <dbReference type="ARBA" id="ARBA00022801"/>
    </source>
</evidence>
<dbReference type="Pfam" id="PF00395">
    <property type="entry name" value="SLH"/>
    <property type="match status" value="3"/>
</dbReference>
<dbReference type="GO" id="GO:0009253">
    <property type="term" value="P:peptidoglycan catabolic process"/>
    <property type="evidence" value="ECO:0007669"/>
    <property type="project" value="InterPro"/>
</dbReference>
<dbReference type="SMART" id="SM00287">
    <property type="entry name" value="SH3b"/>
    <property type="match status" value="1"/>
</dbReference>
<dbReference type="InterPro" id="IPR003646">
    <property type="entry name" value="SH3-like_bac-type"/>
</dbReference>
<dbReference type="InterPro" id="IPR001119">
    <property type="entry name" value="SLH_dom"/>
</dbReference>
<name>A0A5J5H4B8_9BACI</name>
<dbReference type="GO" id="GO:0030288">
    <property type="term" value="C:outer membrane-bounded periplasmic space"/>
    <property type="evidence" value="ECO:0007669"/>
    <property type="project" value="TreeGrafter"/>
</dbReference>
<comment type="caution">
    <text evidence="7">The sequence shown here is derived from an EMBL/GenBank/DDBJ whole genome shotgun (WGS) entry which is preliminary data.</text>
</comment>
<dbReference type="CDD" id="cd02696">
    <property type="entry name" value="MurNAc-LAA"/>
    <property type="match status" value="1"/>
</dbReference>
<evidence type="ECO:0000259" key="6">
    <source>
        <dbReference type="PROSITE" id="PS51781"/>
    </source>
</evidence>
<dbReference type="InterPro" id="IPR002508">
    <property type="entry name" value="MurNAc-LAA_cat"/>
</dbReference>